<evidence type="ECO:0000313" key="2">
    <source>
        <dbReference type="EMBL" id="GGT90701.1"/>
    </source>
</evidence>
<dbReference type="Gene3D" id="3.40.50.150">
    <property type="entry name" value="Vaccinia Virus protein VP39"/>
    <property type="match status" value="1"/>
</dbReference>
<protein>
    <recommendedName>
        <fullName evidence="4">Class I SAM-dependent methyltransferase</fullName>
    </recommendedName>
</protein>
<dbReference type="Proteomes" id="UP000616143">
    <property type="component" value="Unassembled WGS sequence"/>
</dbReference>
<dbReference type="Proteomes" id="UP000276741">
    <property type="component" value="Chromosome"/>
</dbReference>
<sequence>MVKLADLLGVNEVQLRKWREEAEMISERLDRQLGKRNLWQLSRDKRPFLYASVKAASPRVAVETGVGSGVSTTLILSALENGELHSIDIGAKYGEEGEEKVGFLVPEELKTKWRLHLGRSSDLLEPLLKELGEVEFFLHDGEHTYSNVMFELRTVWRYMKSGIVAVDNYRFTEAPLNFAKEVGAKLVELSPTDGGMAIIPKS</sequence>
<dbReference type="EMBL" id="AP018553">
    <property type="protein sequence ID" value="BBD72262.1"/>
    <property type="molecule type" value="Genomic_DNA"/>
</dbReference>
<dbReference type="Pfam" id="PF13578">
    <property type="entry name" value="Methyltransf_24"/>
    <property type="match status" value="1"/>
</dbReference>
<dbReference type="KEGG" id="sacd:HS1genome_0651"/>
<evidence type="ECO:0000313" key="1">
    <source>
        <dbReference type="EMBL" id="BBD72262.1"/>
    </source>
</evidence>
<reference evidence="2" key="1">
    <citation type="journal article" date="2014" name="Int. J. Syst. Evol. Microbiol.">
        <title>Complete genome sequence of Corynebacterium casei LMG S-19264T (=DSM 44701T), isolated from a smear-ripened cheese.</title>
        <authorList>
            <consortium name="US DOE Joint Genome Institute (JGI-PGF)"/>
            <person name="Walter F."/>
            <person name="Albersmeier A."/>
            <person name="Kalinowski J."/>
            <person name="Ruckert C."/>
        </authorList>
    </citation>
    <scope>NUCLEOTIDE SEQUENCE</scope>
    <source>
        <strain evidence="2">JCM 31740</strain>
    </source>
</reference>
<dbReference type="SUPFAM" id="SSF53335">
    <property type="entry name" value="S-adenosyl-L-methionine-dependent methyltransferases"/>
    <property type="match status" value="1"/>
</dbReference>
<reference evidence="1" key="3">
    <citation type="journal article" date="2019" name="BMC Res. Notes">
        <title>Complete genome sequence of the Sulfodiicoccus acidiphilus strain HS-1T, the first crenarchaeon that lacks polB3, isolated from an acidic hot spring in Ohwaku-dani, Hakone, Japan.</title>
        <authorList>
            <person name="Sakai H.D."/>
            <person name="Kurosawa N."/>
        </authorList>
    </citation>
    <scope>NUCLEOTIDE SEQUENCE</scope>
    <source>
        <strain evidence="1">HS-1</strain>
    </source>
</reference>
<dbReference type="InterPro" id="IPR029063">
    <property type="entry name" value="SAM-dependent_MTases_sf"/>
</dbReference>
<dbReference type="GeneID" id="38666156"/>
<evidence type="ECO:0008006" key="4">
    <source>
        <dbReference type="Google" id="ProtNLM"/>
    </source>
</evidence>
<keyword evidence="3" id="KW-1185">Reference proteome</keyword>
<accession>A0A348B260</accession>
<proteinExistence type="predicted"/>
<evidence type="ECO:0000313" key="3">
    <source>
        <dbReference type="Proteomes" id="UP000276741"/>
    </source>
</evidence>
<dbReference type="EMBL" id="BMQS01000004">
    <property type="protein sequence ID" value="GGT90701.1"/>
    <property type="molecule type" value="Genomic_DNA"/>
</dbReference>
<dbReference type="RefSeq" id="WP_126451297.1">
    <property type="nucleotide sequence ID" value="NZ_AP018553.1"/>
</dbReference>
<dbReference type="AlphaFoldDB" id="A0A348B260"/>
<name>A0A348B260_9CREN</name>
<organism evidence="1 3">
    <name type="scientific">Sulfodiicoccus acidiphilus</name>
    <dbReference type="NCBI Taxonomy" id="1670455"/>
    <lineage>
        <taxon>Archaea</taxon>
        <taxon>Thermoproteota</taxon>
        <taxon>Thermoprotei</taxon>
        <taxon>Sulfolobales</taxon>
        <taxon>Sulfolobaceae</taxon>
        <taxon>Sulfodiicoccus</taxon>
    </lineage>
</organism>
<dbReference type="OrthoDB" id="238943at2157"/>
<reference evidence="2" key="4">
    <citation type="submission" date="2020-09" db="EMBL/GenBank/DDBJ databases">
        <authorList>
            <person name="Sun Q."/>
            <person name="Ohkuma M."/>
        </authorList>
    </citation>
    <scope>NUCLEOTIDE SEQUENCE</scope>
    <source>
        <strain evidence="2">JCM 31740</strain>
    </source>
</reference>
<gene>
    <name evidence="2" type="ORF">GCM10007116_05690</name>
    <name evidence="1" type="ORF">HS1genome_0651</name>
</gene>
<reference evidence="3" key="2">
    <citation type="submission" date="2018-04" db="EMBL/GenBank/DDBJ databases">
        <title>Complete genome sequence of Sulfodiicoccus acidiphilus strain HS-1.</title>
        <authorList>
            <person name="Sakai H.D."/>
            <person name="Kurosawa N."/>
        </authorList>
    </citation>
    <scope>NUCLEOTIDE SEQUENCE [LARGE SCALE GENOMIC DNA]</scope>
    <source>
        <strain evidence="3">HS-1</strain>
    </source>
</reference>